<evidence type="ECO:0000256" key="2">
    <source>
        <dbReference type="SAM" id="MobiDB-lite"/>
    </source>
</evidence>
<dbReference type="PROSITE" id="PS50158">
    <property type="entry name" value="ZF_CCHC"/>
    <property type="match status" value="2"/>
</dbReference>
<evidence type="ECO:0000313" key="4">
    <source>
        <dbReference type="EMBL" id="CAG5865167.1"/>
    </source>
</evidence>
<dbReference type="Pfam" id="PF23058">
    <property type="entry name" value="RBD_ZCCHC3_2nd"/>
    <property type="match status" value="1"/>
</dbReference>
<keyword evidence="5" id="KW-1185">Reference proteome</keyword>
<dbReference type="GO" id="GO:0002218">
    <property type="term" value="P:activation of innate immune response"/>
    <property type="evidence" value="ECO:0007669"/>
    <property type="project" value="InterPro"/>
</dbReference>
<dbReference type="Gene3D" id="4.10.60.10">
    <property type="entry name" value="Zinc finger, CCHC-type"/>
    <property type="match status" value="1"/>
</dbReference>
<dbReference type="AlphaFoldDB" id="A0A8S4AAN5"/>
<feature type="domain" description="CCHC-type" evidence="3">
    <location>
        <begin position="196"/>
        <end position="211"/>
    </location>
</feature>
<keyword evidence="1" id="KW-0863">Zinc-finger</keyword>
<keyword evidence="1" id="KW-0479">Metal-binding</keyword>
<evidence type="ECO:0000313" key="5">
    <source>
        <dbReference type="Proteomes" id="UP000677803"/>
    </source>
</evidence>
<protein>
    <submittedName>
        <fullName evidence="4">(Atlantic silverside) hypothetical protein</fullName>
    </submittedName>
</protein>
<name>A0A8S4AAN5_9TELE</name>
<evidence type="ECO:0000256" key="1">
    <source>
        <dbReference type="PROSITE-ProRule" id="PRU00047"/>
    </source>
</evidence>
<dbReference type="PANTHER" id="PTHR22639:SF3">
    <property type="entry name" value="ZINC FINGER CCHC DOMAIN-CONTAINING PROTEIN 3"/>
    <property type="match status" value="1"/>
</dbReference>
<dbReference type="GO" id="GO:0003723">
    <property type="term" value="F:RNA binding"/>
    <property type="evidence" value="ECO:0007669"/>
    <property type="project" value="InterPro"/>
</dbReference>
<dbReference type="EMBL" id="CAJRST010000114">
    <property type="protein sequence ID" value="CAG5865167.1"/>
    <property type="molecule type" value="Genomic_DNA"/>
</dbReference>
<dbReference type="InterPro" id="IPR001878">
    <property type="entry name" value="Znf_CCHC"/>
</dbReference>
<dbReference type="InterPro" id="IPR057811">
    <property type="entry name" value="RBD_ZCCHC3_2nd"/>
</dbReference>
<dbReference type="InterPro" id="IPR057810">
    <property type="entry name" value="RBD_ZCCHC3_1st"/>
</dbReference>
<feature type="non-terminal residue" evidence="4">
    <location>
        <position position="1"/>
    </location>
</feature>
<dbReference type="GO" id="GO:0008270">
    <property type="term" value="F:zinc ion binding"/>
    <property type="evidence" value="ECO:0007669"/>
    <property type="project" value="UniProtKB-KW"/>
</dbReference>
<dbReference type="Pfam" id="PF23057">
    <property type="entry name" value="RBD_ZCCHC3_1st"/>
    <property type="match status" value="1"/>
</dbReference>
<dbReference type="Proteomes" id="UP000677803">
    <property type="component" value="Unassembled WGS sequence"/>
</dbReference>
<feature type="region of interest" description="Disordered" evidence="2">
    <location>
        <begin position="227"/>
        <end position="273"/>
    </location>
</feature>
<sequence>ETAVGGRDWFVKTVLIDGLKVDPGQVFCLQWNPADNGYDVTLHSQVMYDRLLMTCKAKAESVPFSLFKVEPLGQRNVRVITVHMYNPYVSDAALAVFLGRYGKVDKPVKYLRDNYGRRQFRVLLGEDPESGDGLRHPPAYFSLGGERGFLFYSGQPSFCRQCRSFGHLAAGCTLIRCRNCGGEGHGAASCSRPKTCNGCGKTGHLFRVCPSSGRTYAAVAGESLGPSLGPLVEEPQEVQGVEGDLPAGKAPTAAEADPDAKAIPANGAEDTVE</sequence>
<dbReference type="PANTHER" id="PTHR22639">
    <property type="entry name" value="GAG-RELATED PROTEIN"/>
    <property type="match status" value="1"/>
</dbReference>
<dbReference type="InterPro" id="IPR042509">
    <property type="entry name" value="ZCCHC3"/>
</dbReference>
<feature type="domain" description="CCHC-type" evidence="3">
    <location>
        <begin position="176"/>
        <end position="190"/>
    </location>
</feature>
<proteinExistence type="predicted"/>
<dbReference type="GO" id="GO:0003690">
    <property type="term" value="F:double-stranded DNA binding"/>
    <property type="evidence" value="ECO:0007669"/>
    <property type="project" value="InterPro"/>
</dbReference>
<evidence type="ECO:0000259" key="3">
    <source>
        <dbReference type="PROSITE" id="PS50158"/>
    </source>
</evidence>
<gene>
    <name evidence="4" type="ORF">MMEN_LOCUS1739</name>
</gene>
<reference evidence="4" key="1">
    <citation type="submission" date="2021-05" db="EMBL/GenBank/DDBJ databases">
        <authorList>
            <person name="Tigano A."/>
        </authorList>
    </citation>
    <scope>NUCLEOTIDE SEQUENCE</scope>
</reference>
<keyword evidence="1" id="KW-0862">Zinc</keyword>
<dbReference type="SMART" id="SM00343">
    <property type="entry name" value="ZnF_C2HC"/>
    <property type="match status" value="3"/>
</dbReference>
<accession>A0A8S4AAN5</accession>
<comment type="caution">
    <text evidence="4">The sequence shown here is derived from an EMBL/GenBank/DDBJ whole genome shotgun (WGS) entry which is preliminary data.</text>
</comment>
<dbReference type="SUPFAM" id="SSF57756">
    <property type="entry name" value="Retrovirus zinc finger-like domains"/>
    <property type="match status" value="1"/>
</dbReference>
<organism evidence="4 5">
    <name type="scientific">Menidia menidia</name>
    <name type="common">Atlantic silverside</name>
    <dbReference type="NCBI Taxonomy" id="238744"/>
    <lineage>
        <taxon>Eukaryota</taxon>
        <taxon>Metazoa</taxon>
        <taxon>Chordata</taxon>
        <taxon>Craniata</taxon>
        <taxon>Vertebrata</taxon>
        <taxon>Euteleostomi</taxon>
        <taxon>Actinopterygii</taxon>
        <taxon>Neopterygii</taxon>
        <taxon>Teleostei</taxon>
        <taxon>Neoteleostei</taxon>
        <taxon>Acanthomorphata</taxon>
        <taxon>Ovalentaria</taxon>
        <taxon>Atherinomorphae</taxon>
        <taxon>Atheriniformes</taxon>
        <taxon>Atherinopsidae</taxon>
        <taxon>Menidiinae</taxon>
        <taxon>Menidia</taxon>
    </lineage>
</organism>
<dbReference type="InterPro" id="IPR036875">
    <property type="entry name" value="Znf_CCHC_sf"/>
</dbReference>
<dbReference type="OrthoDB" id="8952792at2759"/>